<gene>
    <name evidence="1" type="ORF">SAMN04488524_3276</name>
</gene>
<reference evidence="2" key="1">
    <citation type="submission" date="2017-04" db="EMBL/GenBank/DDBJ databases">
        <authorList>
            <person name="Varghese N."/>
            <person name="Submissions S."/>
        </authorList>
    </citation>
    <scope>NUCLEOTIDE SEQUENCE [LARGE SCALE GENOMIC DNA]</scope>
    <source>
        <strain evidence="2">DSM 12126</strain>
    </source>
</reference>
<evidence type="ECO:0000313" key="1">
    <source>
        <dbReference type="EMBL" id="SMC89048.1"/>
    </source>
</evidence>
<evidence type="ECO:0000313" key="2">
    <source>
        <dbReference type="Proteomes" id="UP000192756"/>
    </source>
</evidence>
<protein>
    <submittedName>
        <fullName evidence="1">Uncharacterized protein</fullName>
    </submittedName>
</protein>
<dbReference type="AlphaFoldDB" id="A0A1W2CWG1"/>
<dbReference type="RefSeq" id="WP_084240067.1">
    <property type="nucleotide sequence ID" value="NZ_FWXT01000002.1"/>
</dbReference>
<dbReference type="OrthoDB" id="769352at2"/>
<keyword evidence="2" id="KW-1185">Reference proteome</keyword>
<accession>A0A1W2CWG1</accession>
<name>A0A1W2CWG1_9SPHI</name>
<organism evidence="1 2">
    <name type="scientific">Pedobacter africanus</name>
    <dbReference type="NCBI Taxonomy" id="151894"/>
    <lineage>
        <taxon>Bacteria</taxon>
        <taxon>Pseudomonadati</taxon>
        <taxon>Bacteroidota</taxon>
        <taxon>Sphingobacteriia</taxon>
        <taxon>Sphingobacteriales</taxon>
        <taxon>Sphingobacteriaceae</taxon>
        <taxon>Pedobacter</taxon>
    </lineage>
</organism>
<dbReference type="STRING" id="151894.SAMN04488524_3276"/>
<dbReference type="Proteomes" id="UP000192756">
    <property type="component" value="Unassembled WGS sequence"/>
</dbReference>
<dbReference type="EMBL" id="FWXT01000002">
    <property type="protein sequence ID" value="SMC89048.1"/>
    <property type="molecule type" value="Genomic_DNA"/>
</dbReference>
<sequence length="85" mass="9567">MGNIAEDWEPFEIQVTIEGEVKPLLVIPDREEPKYAIFDQHTSLGTVWQESGKQGKIWCGEGVAVQALIVQLGEQLEDYLNNKPV</sequence>
<proteinExistence type="predicted"/>